<dbReference type="OrthoDB" id="9800666at2"/>
<dbReference type="EMBL" id="SGXE01000001">
    <property type="protein sequence ID" value="RZS99926.1"/>
    <property type="molecule type" value="Genomic_DNA"/>
</dbReference>
<feature type="domain" description="FAS1" evidence="1">
    <location>
        <begin position="47"/>
        <end position="191"/>
    </location>
</feature>
<dbReference type="PROSITE" id="PS50213">
    <property type="entry name" value="FAS1"/>
    <property type="match status" value="1"/>
</dbReference>
<protein>
    <submittedName>
        <fullName evidence="2">Putative surface protein with fasciclin (FAS1) repeats</fullName>
    </submittedName>
</protein>
<reference evidence="2 3" key="1">
    <citation type="submission" date="2019-02" db="EMBL/GenBank/DDBJ databases">
        <title>Genomic Encyclopedia of Type Strains, Phase IV (KMG-IV): sequencing the most valuable type-strain genomes for metagenomic binning, comparative biology and taxonomic classification.</title>
        <authorList>
            <person name="Goeker M."/>
        </authorList>
    </citation>
    <scope>NUCLEOTIDE SEQUENCE [LARGE SCALE GENOMIC DNA]</scope>
    <source>
        <strain evidence="2 3">DSM 17196</strain>
    </source>
</reference>
<accession>A0A4Q7PHA3</accession>
<dbReference type="InterPro" id="IPR036378">
    <property type="entry name" value="FAS1_dom_sf"/>
</dbReference>
<dbReference type="RefSeq" id="WP_130285739.1">
    <property type="nucleotide sequence ID" value="NZ_SGXE01000001.1"/>
</dbReference>
<dbReference type="InterPro" id="IPR000782">
    <property type="entry name" value="FAS1_domain"/>
</dbReference>
<dbReference type="AlphaFoldDB" id="A0A4Q7PHA3"/>
<dbReference type="Pfam" id="PF02469">
    <property type="entry name" value="Fasciclin"/>
    <property type="match status" value="1"/>
</dbReference>
<comment type="caution">
    <text evidence="2">The sequence shown here is derived from an EMBL/GenBank/DDBJ whole genome shotgun (WGS) entry which is preliminary data.</text>
</comment>
<sequence>MSIKKPFLGLLFSIPLLLISCNSEKKPKDAKVQDNRIAQHSEPTNTNHSVAKVIAVDKGFSTFSKWLSASGYDKKLAAKGPYTVFAPTNYAFENLYPGTTEKLMLPEHREKLTAILEYHIIPGLINENDIFKAIDDYGGSVKLKTLGGKKLIASRKHGNVYLIDEKGNGGKLITTNIEADNGIMHTIDDIMQPKQK</sequence>
<dbReference type="PROSITE" id="PS51257">
    <property type="entry name" value="PROKAR_LIPOPROTEIN"/>
    <property type="match status" value="1"/>
</dbReference>
<evidence type="ECO:0000259" key="1">
    <source>
        <dbReference type="PROSITE" id="PS50213"/>
    </source>
</evidence>
<dbReference type="SUPFAM" id="SSF82153">
    <property type="entry name" value="FAS1 domain"/>
    <property type="match status" value="1"/>
</dbReference>
<evidence type="ECO:0000313" key="2">
    <source>
        <dbReference type="EMBL" id="RZS99926.1"/>
    </source>
</evidence>
<gene>
    <name evidence="2" type="ORF">EV197_1157</name>
</gene>
<organism evidence="2 3">
    <name type="scientific">Aquimarina brevivitae</name>
    <dbReference type="NCBI Taxonomy" id="323412"/>
    <lineage>
        <taxon>Bacteria</taxon>
        <taxon>Pseudomonadati</taxon>
        <taxon>Bacteroidota</taxon>
        <taxon>Flavobacteriia</taxon>
        <taxon>Flavobacteriales</taxon>
        <taxon>Flavobacteriaceae</taxon>
        <taxon>Aquimarina</taxon>
    </lineage>
</organism>
<dbReference type="InterPro" id="IPR050904">
    <property type="entry name" value="Adhesion/Biosynth-related"/>
</dbReference>
<dbReference type="PANTHER" id="PTHR10900">
    <property type="entry name" value="PERIOSTIN-RELATED"/>
    <property type="match status" value="1"/>
</dbReference>
<proteinExistence type="predicted"/>
<keyword evidence="3" id="KW-1185">Reference proteome</keyword>
<dbReference type="SMART" id="SM00554">
    <property type="entry name" value="FAS1"/>
    <property type="match status" value="1"/>
</dbReference>
<dbReference type="Gene3D" id="2.30.180.10">
    <property type="entry name" value="FAS1 domain"/>
    <property type="match status" value="1"/>
</dbReference>
<evidence type="ECO:0000313" key="3">
    <source>
        <dbReference type="Proteomes" id="UP000292262"/>
    </source>
</evidence>
<dbReference type="PANTHER" id="PTHR10900:SF77">
    <property type="entry name" value="FI19380P1"/>
    <property type="match status" value="1"/>
</dbReference>
<name>A0A4Q7PHA3_9FLAO</name>
<dbReference type="Proteomes" id="UP000292262">
    <property type="component" value="Unassembled WGS sequence"/>
</dbReference>